<sequence length="185" mass="21000">MNARLIINNREVLLGHRHLEEFVFTLDDDPAMREIFHELAKSPSSEIRKDISGNQYLSEETRRLLIADTSLEVMRAIILSDEAQALMTQSDLERYLATGDAEILRALAINLKELARKYKVCDLNWLCENLIRHPDPATRYNLAANIYTPAAFLKKLAGDDDVDVARKAAETLREVGNGFDPDDDE</sequence>
<dbReference type="AlphaFoldDB" id="A8ZS46"/>
<dbReference type="STRING" id="96561.Dole_0254"/>
<dbReference type="InterPro" id="IPR011989">
    <property type="entry name" value="ARM-like"/>
</dbReference>
<evidence type="ECO:0000313" key="2">
    <source>
        <dbReference type="Proteomes" id="UP000008561"/>
    </source>
</evidence>
<keyword evidence="2" id="KW-1185">Reference proteome</keyword>
<dbReference type="Gene3D" id="1.25.10.10">
    <property type="entry name" value="Leucine-rich Repeat Variant"/>
    <property type="match status" value="1"/>
</dbReference>
<dbReference type="InterPro" id="IPR016024">
    <property type="entry name" value="ARM-type_fold"/>
</dbReference>
<organism evidence="1 2">
    <name type="scientific">Desulfosudis oleivorans (strain DSM 6200 / JCM 39069 / Hxd3)</name>
    <name type="common">Desulfococcus oleovorans</name>
    <dbReference type="NCBI Taxonomy" id="96561"/>
    <lineage>
        <taxon>Bacteria</taxon>
        <taxon>Pseudomonadati</taxon>
        <taxon>Thermodesulfobacteriota</taxon>
        <taxon>Desulfobacteria</taxon>
        <taxon>Desulfobacterales</taxon>
        <taxon>Desulfosudaceae</taxon>
        <taxon>Desulfosudis</taxon>
    </lineage>
</organism>
<accession>A8ZS46</accession>
<name>A8ZS46_DESOH</name>
<gene>
    <name evidence="1" type="ordered locus">Dole_0254</name>
</gene>
<dbReference type="SUPFAM" id="SSF48371">
    <property type="entry name" value="ARM repeat"/>
    <property type="match status" value="1"/>
</dbReference>
<evidence type="ECO:0000313" key="1">
    <source>
        <dbReference type="EMBL" id="ABW66064.1"/>
    </source>
</evidence>
<evidence type="ECO:0008006" key="3">
    <source>
        <dbReference type="Google" id="ProtNLM"/>
    </source>
</evidence>
<dbReference type="RefSeq" id="WP_012173683.1">
    <property type="nucleotide sequence ID" value="NC_009943.1"/>
</dbReference>
<dbReference type="Proteomes" id="UP000008561">
    <property type="component" value="Chromosome"/>
</dbReference>
<protein>
    <recommendedName>
        <fullName evidence="3">HEAT repeat domain-containing protein</fullName>
    </recommendedName>
</protein>
<dbReference type="OrthoDB" id="9899455at2"/>
<proteinExistence type="predicted"/>
<dbReference type="KEGG" id="dol:Dole_0254"/>
<dbReference type="HOGENOM" id="CLU_1459090_0_0_7"/>
<dbReference type="eggNOG" id="ENOG5031D8W">
    <property type="taxonomic scope" value="Bacteria"/>
</dbReference>
<reference evidence="1 2" key="1">
    <citation type="submission" date="2007-10" db="EMBL/GenBank/DDBJ databases">
        <title>Complete sequence of Desulfococcus oleovorans Hxd3.</title>
        <authorList>
            <consortium name="US DOE Joint Genome Institute"/>
            <person name="Copeland A."/>
            <person name="Lucas S."/>
            <person name="Lapidus A."/>
            <person name="Barry K."/>
            <person name="Glavina del Rio T."/>
            <person name="Dalin E."/>
            <person name="Tice H."/>
            <person name="Pitluck S."/>
            <person name="Kiss H."/>
            <person name="Brettin T."/>
            <person name="Bruce D."/>
            <person name="Detter J.C."/>
            <person name="Han C."/>
            <person name="Schmutz J."/>
            <person name="Larimer F."/>
            <person name="Land M."/>
            <person name="Hauser L."/>
            <person name="Kyrpides N."/>
            <person name="Kim E."/>
            <person name="Wawrik B."/>
            <person name="Richardson P."/>
        </authorList>
    </citation>
    <scope>NUCLEOTIDE SEQUENCE [LARGE SCALE GENOMIC DNA]</scope>
    <source>
        <strain evidence="2">DSM 6200 / JCM 39069 / Hxd3</strain>
    </source>
</reference>
<dbReference type="EMBL" id="CP000859">
    <property type="protein sequence ID" value="ABW66064.1"/>
    <property type="molecule type" value="Genomic_DNA"/>
</dbReference>